<evidence type="ECO:0000313" key="1">
    <source>
        <dbReference type="EMBL" id="OQS36910.1"/>
    </source>
</evidence>
<sequence length="194" mass="21684">MQERKQKTVYAYHPESGEYLGTTTADLSPLDVEETWLIPVNATEQEPPQAGERQVAVYRDGGWQLAVDFRALKLWSKASAQPVTAQIGDTPDSLQATELEPPAFAVWNKKAWKVDADAERAALTAQAQQEIQQRLATAYAQRRPLEDAQELGLATAQEQGLLSAWKRYCVELSRLPQQAAWPRLSEADWPKLPA</sequence>
<dbReference type="Proteomes" id="UP000192721">
    <property type="component" value="Unassembled WGS sequence"/>
</dbReference>
<evidence type="ECO:0000313" key="2">
    <source>
        <dbReference type="Proteomes" id="UP000192721"/>
    </source>
</evidence>
<accession>A0A1W0CQ36</accession>
<dbReference type="AlphaFoldDB" id="A0A1W0CQ36"/>
<dbReference type="EMBL" id="MUKV01000021">
    <property type="protein sequence ID" value="OQS36910.1"/>
    <property type="molecule type" value="Genomic_DNA"/>
</dbReference>
<organism evidence="1 2">
    <name type="scientific">Chromobacterium haemolyticum</name>
    <dbReference type="NCBI Taxonomy" id="394935"/>
    <lineage>
        <taxon>Bacteria</taxon>
        <taxon>Pseudomonadati</taxon>
        <taxon>Pseudomonadota</taxon>
        <taxon>Betaproteobacteria</taxon>
        <taxon>Neisseriales</taxon>
        <taxon>Chromobacteriaceae</taxon>
        <taxon>Chromobacterium</taxon>
    </lineage>
</organism>
<gene>
    <name evidence="1" type="ORF">B0T45_15595</name>
</gene>
<proteinExistence type="predicted"/>
<evidence type="ECO:0008006" key="3">
    <source>
        <dbReference type="Google" id="ProtNLM"/>
    </source>
</evidence>
<comment type="caution">
    <text evidence="1">The sequence shown here is derived from an EMBL/GenBank/DDBJ whole genome shotgun (WGS) entry which is preliminary data.</text>
</comment>
<dbReference type="RefSeq" id="WP_179140786.1">
    <property type="nucleotide sequence ID" value="NZ_MUKV01000021.1"/>
</dbReference>
<protein>
    <recommendedName>
        <fullName evidence="3">Phage tail protein</fullName>
    </recommendedName>
</protein>
<dbReference type="Pfam" id="PF02413">
    <property type="entry name" value="Caudo_TAP"/>
    <property type="match status" value="1"/>
</dbReference>
<dbReference type="InterPro" id="IPR003458">
    <property type="entry name" value="Phage_T4_Gp38_tail_assem"/>
</dbReference>
<reference evidence="1 2" key="1">
    <citation type="submission" date="2017-02" db="EMBL/GenBank/DDBJ databases">
        <title>Chromobacterium haemolyticum H5244.</title>
        <authorList>
            <person name="Gulvik C.A."/>
        </authorList>
    </citation>
    <scope>NUCLEOTIDE SEQUENCE [LARGE SCALE GENOMIC DNA]</scope>
    <source>
        <strain evidence="1 2">H5244</strain>
    </source>
</reference>
<name>A0A1W0CQ36_9NEIS</name>